<accession>A0A939D9T4</accession>
<evidence type="ECO:0000313" key="4">
    <source>
        <dbReference type="Proteomes" id="UP000664545"/>
    </source>
</evidence>
<evidence type="ECO:0000256" key="1">
    <source>
        <dbReference type="SAM" id="Phobius"/>
    </source>
</evidence>
<dbReference type="InterPro" id="IPR025330">
    <property type="entry name" value="DUF4236"/>
</dbReference>
<name>A0A939D9T4_CLOAM</name>
<dbReference type="Proteomes" id="UP000664545">
    <property type="component" value="Unassembled WGS sequence"/>
</dbReference>
<dbReference type="EMBL" id="JAFJZZ010000006">
    <property type="protein sequence ID" value="MBN7774039.1"/>
    <property type="molecule type" value="Genomic_DNA"/>
</dbReference>
<keyword evidence="1" id="KW-0472">Membrane</keyword>
<keyword evidence="4" id="KW-1185">Reference proteome</keyword>
<organism evidence="3 4">
    <name type="scientific">Clostridium aminobutyricum</name>
    <dbReference type="NCBI Taxonomy" id="33953"/>
    <lineage>
        <taxon>Bacteria</taxon>
        <taxon>Bacillati</taxon>
        <taxon>Bacillota</taxon>
        <taxon>Clostridia</taxon>
        <taxon>Eubacteriales</taxon>
        <taxon>Clostridiaceae</taxon>
        <taxon>Clostridium</taxon>
    </lineage>
</organism>
<protein>
    <submittedName>
        <fullName evidence="3">DUF4236 domain-containing protein</fullName>
    </submittedName>
</protein>
<keyword evidence="1" id="KW-0812">Transmembrane</keyword>
<keyword evidence="1" id="KW-1133">Transmembrane helix</keyword>
<feature type="domain" description="DUF4236" evidence="2">
    <location>
        <begin position="14"/>
        <end position="66"/>
    </location>
</feature>
<gene>
    <name evidence="3" type="ORF">JYB65_11755</name>
</gene>
<reference evidence="3" key="1">
    <citation type="submission" date="2021-02" db="EMBL/GenBank/DDBJ databases">
        <title>Abyssanaerobacter marinus gen.nov., sp., nov, anaerobic bacterium isolated from the Onnuri vent field of Indian Ocean and suggestion of Mogibacteriaceae fam. nov., and proposal of reclassification of ambiguous this family's genus member.</title>
        <authorList>
            <person name="Kim Y.J."/>
            <person name="Yang J.-A."/>
        </authorList>
    </citation>
    <scope>NUCLEOTIDE SEQUENCE</scope>
    <source>
        <strain evidence="3">DSM 2634</strain>
    </source>
</reference>
<evidence type="ECO:0000259" key="2">
    <source>
        <dbReference type="Pfam" id="PF14020"/>
    </source>
</evidence>
<feature type="transmembrane region" description="Helical" evidence="1">
    <location>
        <begin position="80"/>
        <end position="98"/>
    </location>
</feature>
<evidence type="ECO:0000313" key="3">
    <source>
        <dbReference type="EMBL" id="MBN7774039.1"/>
    </source>
</evidence>
<dbReference type="Pfam" id="PF14020">
    <property type="entry name" value="DUF4236"/>
    <property type="match status" value="1"/>
</dbReference>
<proteinExistence type="predicted"/>
<comment type="caution">
    <text evidence="3">The sequence shown here is derived from an EMBL/GenBank/DDBJ whole genome shotgun (WGS) entry which is preliminary data.</text>
</comment>
<dbReference type="RefSeq" id="WP_206582883.1">
    <property type="nucleotide sequence ID" value="NZ_JAFJZZ010000006.1"/>
</dbReference>
<sequence length="99" mass="10620">MFLLELKGVYMGINYRKTKALSKNVRLTVSKNGPSISVGKKGARVSINKDGIRGSVGIPGSGLSYSKQKSFPKGSKVKKTASIVAAMAMVVIMVYLILR</sequence>
<dbReference type="AlphaFoldDB" id="A0A939D9T4"/>